<keyword evidence="3" id="KW-1185">Reference proteome</keyword>
<dbReference type="GO" id="GO:0030497">
    <property type="term" value="P:fatty acid elongation"/>
    <property type="evidence" value="ECO:0007669"/>
    <property type="project" value="TreeGrafter"/>
</dbReference>
<gene>
    <name evidence="2" type="ORF">SAMN04489858_1178</name>
</gene>
<dbReference type="InterPro" id="IPR020904">
    <property type="entry name" value="Sc_DH/Rdtase_CS"/>
</dbReference>
<dbReference type="Pfam" id="PF13561">
    <property type="entry name" value="adh_short_C2"/>
    <property type="match status" value="1"/>
</dbReference>
<dbReference type="PANTHER" id="PTHR42760">
    <property type="entry name" value="SHORT-CHAIN DEHYDROGENASES/REDUCTASES FAMILY MEMBER"/>
    <property type="match status" value="1"/>
</dbReference>
<protein>
    <submittedName>
        <fullName evidence="2">NAD(P)-dependent dehydrogenase, short-chain alcohol dehydrogenase family</fullName>
    </submittedName>
</protein>
<reference evidence="2 3" key="1">
    <citation type="submission" date="2016-10" db="EMBL/GenBank/DDBJ databases">
        <authorList>
            <person name="de Groot N.N."/>
        </authorList>
    </citation>
    <scope>NUCLEOTIDE SEQUENCE [LARGE SCALE GENOMIC DNA]</scope>
    <source>
        <strain evidence="2 3">DSM 17862</strain>
    </source>
</reference>
<dbReference type="EMBL" id="FOHO01000017">
    <property type="protein sequence ID" value="SET97256.1"/>
    <property type="molecule type" value="Genomic_DNA"/>
</dbReference>
<evidence type="ECO:0000256" key="1">
    <source>
        <dbReference type="ARBA" id="ARBA00006484"/>
    </source>
</evidence>
<dbReference type="PROSITE" id="PS00061">
    <property type="entry name" value="ADH_SHORT"/>
    <property type="match status" value="1"/>
</dbReference>
<dbReference type="Gene3D" id="3.40.50.720">
    <property type="entry name" value="NAD(P)-binding Rossmann-like Domain"/>
    <property type="match status" value="1"/>
</dbReference>
<proteinExistence type="inferred from homology"/>
<evidence type="ECO:0000313" key="2">
    <source>
        <dbReference type="EMBL" id="SET97256.1"/>
    </source>
</evidence>
<accession>A0A1I0IJW0</accession>
<dbReference type="OrthoDB" id="9796652at2"/>
<dbReference type="AlphaFoldDB" id="A0A1I0IJW0"/>
<dbReference type="PRINTS" id="PR00080">
    <property type="entry name" value="SDRFAMILY"/>
</dbReference>
<dbReference type="InterPro" id="IPR036291">
    <property type="entry name" value="NAD(P)-bd_dom_sf"/>
</dbReference>
<dbReference type="PANTHER" id="PTHR42760:SF40">
    <property type="entry name" value="3-OXOACYL-[ACYL-CARRIER-PROTEIN] REDUCTASE, CHLOROPLASTIC"/>
    <property type="match status" value="1"/>
</dbReference>
<dbReference type="GO" id="GO:0016616">
    <property type="term" value="F:oxidoreductase activity, acting on the CH-OH group of donors, NAD or NADP as acceptor"/>
    <property type="evidence" value="ECO:0007669"/>
    <property type="project" value="TreeGrafter"/>
</dbReference>
<evidence type="ECO:0000313" key="3">
    <source>
        <dbReference type="Proteomes" id="UP000199180"/>
    </source>
</evidence>
<dbReference type="STRING" id="364199.SAMN04489858_1178"/>
<dbReference type="InterPro" id="IPR002347">
    <property type="entry name" value="SDR_fam"/>
</dbReference>
<dbReference type="SUPFAM" id="SSF51735">
    <property type="entry name" value="NAD(P)-binding Rossmann-fold domains"/>
    <property type="match status" value="1"/>
</dbReference>
<dbReference type="PRINTS" id="PR00081">
    <property type="entry name" value="GDHRDH"/>
</dbReference>
<dbReference type="FunFam" id="3.40.50.720:FF:000084">
    <property type="entry name" value="Short-chain dehydrogenase reductase"/>
    <property type="match status" value="1"/>
</dbReference>
<comment type="similarity">
    <text evidence="1">Belongs to the short-chain dehydrogenases/reductases (SDR) family.</text>
</comment>
<organism evidence="2 3">
    <name type="scientific">Paracoccus homiensis</name>
    <dbReference type="NCBI Taxonomy" id="364199"/>
    <lineage>
        <taxon>Bacteria</taxon>
        <taxon>Pseudomonadati</taxon>
        <taxon>Pseudomonadota</taxon>
        <taxon>Alphaproteobacteria</taxon>
        <taxon>Rhodobacterales</taxon>
        <taxon>Paracoccaceae</taxon>
        <taxon>Paracoccus</taxon>
    </lineage>
</organism>
<name>A0A1I0IJW0_9RHOB</name>
<sequence>MPECNTFAPDLFQGRHVLITGASSGIGAAIAAAFAAHGACVTGTASTHARAAAIEIPGVALKACDVRKDTEVDALLESLPQLDILVTAAGIARRVEEYDWDVFQDVADVNLYGTARFALRAREALKTTKGSIVTIASMLSTFGDRLVPAYAASKGGVSQLTKSLAIEYAPDGIRVNAIAPGWLHTDMTDSLVQDSLHGPTIAERTAMKRWGAADEIASGALFLSSPAASYITGSTLTIDGGYAIT</sequence>
<dbReference type="Proteomes" id="UP000199180">
    <property type="component" value="Unassembled WGS sequence"/>
</dbReference>
<dbReference type="RefSeq" id="WP_090737305.1">
    <property type="nucleotide sequence ID" value="NZ_FOHO01000017.1"/>
</dbReference>